<protein>
    <submittedName>
        <fullName evidence="1">Uncharacterized protein</fullName>
    </submittedName>
</protein>
<dbReference type="Proteomes" id="UP000037505">
    <property type="component" value="Unassembled WGS sequence"/>
</dbReference>
<dbReference type="PANTHER" id="PTHR37490">
    <property type="entry name" value="EXPRESSED PROTEIN"/>
    <property type="match status" value="1"/>
</dbReference>
<dbReference type="PANTHER" id="PTHR37490:SF2">
    <property type="match status" value="1"/>
</dbReference>
<dbReference type="EMBL" id="JNOM01000123">
    <property type="protein sequence ID" value="KNG86241.1"/>
    <property type="molecule type" value="Genomic_DNA"/>
</dbReference>
<evidence type="ECO:0000313" key="2">
    <source>
        <dbReference type="Proteomes" id="UP000037505"/>
    </source>
</evidence>
<dbReference type="RefSeq" id="XP_015407164.1">
    <property type="nucleotide sequence ID" value="XM_015550842.1"/>
</dbReference>
<keyword evidence="2" id="KW-1185">Reference proteome</keyword>
<evidence type="ECO:0000313" key="1">
    <source>
        <dbReference type="EMBL" id="KNG86241.1"/>
    </source>
</evidence>
<dbReference type="STRING" id="1509407.A0A0L1J358"/>
<organism evidence="1 2">
    <name type="scientific">Aspergillus nomiae NRRL (strain ATCC 15546 / NRRL 13137 / CBS 260.88 / M93)</name>
    <dbReference type="NCBI Taxonomy" id="1509407"/>
    <lineage>
        <taxon>Eukaryota</taxon>
        <taxon>Fungi</taxon>
        <taxon>Dikarya</taxon>
        <taxon>Ascomycota</taxon>
        <taxon>Pezizomycotina</taxon>
        <taxon>Eurotiomycetes</taxon>
        <taxon>Eurotiomycetidae</taxon>
        <taxon>Eurotiales</taxon>
        <taxon>Aspergillaceae</taxon>
        <taxon>Aspergillus</taxon>
        <taxon>Aspergillus subgen. Circumdati</taxon>
    </lineage>
</organism>
<accession>A0A0L1J358</accession>
<comment type="caution">
    <text evidence="1">The sequence shown here is derived from an EMBL/GenBank/DDBJ whole genome shotgun (WGS) entry which is preliminary data.</text>
</comment>
<name>A0A0L1J358_ASPN3</name>
<reference evidence="1 2" key="1">
    <citation type="submission" date="2014-06" db="EMBL/GenBank/DDBJ databases">
        <title>The Genome of the Aflatoxigenic Filamentous Fungus Aspergillus nomius.</title>
        <authorList>
            <person name="Moore M.G."/>
            <person name="Shannon B.M."/>
            <person name="Brian M.M."/>
        </authorList>
    </citation>
    <scope>NUCLEOTIDE SEQUENCE [LARGE SCALE GENOMIC DNA]</scope>
    <source>
        <strain evidence="1 2">NRRL 13137</strain>
    </source>
</reference>
<dbReference type="Pfam" id="PF11913">
    <property type="entry name" value="DUF3431"/>
    <property type="match status" value="1"/>
</dbReference>
<dbReference type="GeneID" id="26807389"/>
<dbReference type="InterPro" id="IPR021838">
    <property type="entry name" value="DUF3431"/>
</dbReference>
<dbReference type="AlphaFoldDB" id="A0A0L1J358"/>
<dbReference type="OrthoDB" id="426718at2759"/>
<sequence length="278" mass="31688">MTRGGTMGTLLDALWRPRSPSSQLNGENRVSVREKIHSPYNPLPLTISKALVLAKIREENVSWVDDLQPQLAWTPYIYTVDNEPGYFPVPENKGREGMVYLTHIIDQYDTLTDITVFMHASATQWHNDVGDTNSSTVLSMLRLEAVKQTGYANLRCHHRPGCPTAVRPFDPELVSSSSIVYRNFTTIYTELFNTSIETVPKEIGGVCCGQFALTRERIHQRPREDYVHMRDWALSTSLDNFTVGSVFEMLWHMVFLEDPVSCPDTQQCYCELYGLCNE</sequence>
<proteinExistence type="predicted"/>
<gene>
    <name evidence="1" type="ORF">ANOM_005585</name>
</gene>